<dbReference type="SMART" id="SM00391">
    <property type="entry name" value="MBD"/>
    <property type="match status" value="3"/>
</dbReference>
<accession>A0A423SR65</accession>
<dbReference type="InterPro" id="IPR016177">
    <property type="entry name" value="DNA-bd_dom_sf"/>
</dbReference>
<name>A0A423SR65_PENVA</name>
<keyword evidence="2 9" id="KW-0863">Zinc-finger</keyword>
<keyword evidence="3" id="KW-0862">Zinc</keyword>
<evidence type="ECO:0000256" key="10">
    <source>
        <dbReference type="SAM" id="MobiDB-lite"/>
    </source>
</evidence>
<feature type="compositionally biased region" description="Basic residues" evidence="10">
    <location>
        <begin position="26"/>
        <end position="42"/>
    </location>
</feature>
<evidence type="ECO:0000256" key="4">
    <source>
        <dbReference type="ARBA" id="ARBA00023015"/>
    </source>
</evidence>
<dbReference type="InterPro" id="IPR001739">
    <property type="entry name" value="Methyl_CpG_DNA-bd"/>
</dbReference>
<organism evidence="14 15">
    <name type="scientific">Penaeus vannamei</name>
    <name type="common">Whiteleg shrimp</name>
    <name type="synonym">Litopenaeus vannamei</name>
    <dbReference type="NCBI Taxonomy" id="6689"/>
    <lineage>
        <taxon>Eukaryota</taxon>
        <taxon>Metazoa</taxon>
        <taxon>Ecdysozoa</taxon>
        <taxon>Arthropoda</taxon>
        <taxon>Crustacea</taxon>
        <taxon>Multicrustacea</taxon>
        <taxon>Malacostraca</taxon>
        <taxon>Eumalacostraca</taxon>
        <taxon>Eucarida</taxon>
        <taxon>Decapoda</taxon>
        <taxon>Dendrobranchiata</taxon>
        <taxon>Penaeoidea</taxon>
        <taxon>Penaeidae</taxon>
        <taxon>Penaeus</taxon>
    </lineage>
</organism>
<feature type="domain" description="CXXC-type" evidence="13">
    <location>
        <begin position="1463"/>
        <end position="1510"/>
    </location>
</feature>
<reference evidence="14 15" key="2">
    <citation type="submission" date="2019-01" db="EMBL/GenBank/DDBJ databases">
        <title>The decoding of complex shrimp genome reveals the adaptation for benthos swimmer, frequently molting mechanism and breeding impact on genome.</title>
        <authorList>
            <person name="Sun Y."/>
            <person name="Gao Y."/>
            <person name="Yu Y."/>
        </authorList>
    </citation>
    <scope>NUCLEOTIDE SEQUENCE [LARGE SCALE GENOMIC DNA]</scope>
    <source>
        <tissue evidence="14">Muscle</tissue>
    </source>
</reference>
<feature type="non-terminal residue" evidence="14">
    <location>
        <position position="1653"/>
    </location>
</feature>
<feature type="domain" description="Nuclear receptor" evidence="12">
    <location>
        <begin position="532"/>
        <end position="615"/>
    </location>
</feature>
<feature type="region of interest" description="Disordered" evidence="10">
    <location>
        <begin position="1"/>
        <end position="57"/>
    </location>
</feature>
<gene>
    <name evidence="14" type="ORF">C7M84_015288</name>
</gene>
<evidence type="ECO:0000256" key="2">
    <source>
        <dbReference type="ARBA" id="ARBA00022771"/>
    </source>
</evidence>
<evidence type="ECO:0000256" key="9">
    <source>
        <dbReference type="PROSITE-ProRule" id="PRU00509"/>
    </source>
</evidence>
<evidence type="ECO:0000256" key="6">
    <source>
        <dbReference type="ARBA" id="ARBA00023163"/>
    </source>
</evidence>
<feature type="region of interest" description="Disordered" evidence="10">
    <location>
        <begin position="719"/>
        <end position="746"/>
    </location>
</feature>
<feature type="compositionally biased region" description="Polar residues" evidence="10">
    <location>
        <begin position="852"/>
        <end position="863"/>
    </location>
</feature>
<feature type="compositionally biased region" description="Basic and acidic residues" evidence="10">
    <location>
        <begin position="1386"/>
        <end position="1400"/>
    </location>
</feature>
<evidence type="ECO:0000313" key="15">
    <source>
        <dbReference type="Proteomes" id="UP000283509"/>
    </source>
</evidence>
<evidence type="ECO:0000256" key="5">
    <source>
        <dbReference type="ARBA" id="ARBA00023125"/>
    </source>
</evidence>
<keyword evidence="4" id="KW-0805">Transcription regulation</keyword>
<feature type="compositionally biased region" description="Low complexity" evidence="10">
    <location>
        <begin position="890"/>
        <end position="900"/>
    </location>
</feature>
<feature type="compositionally biased region" description="Basic and acidic residues" evidence="10">
    <location>
        <begin position="1168"/>
        <end position="1181"/>
    </location>
</feature>
<dbReference type="InterPro" id="IPR001628">
    <property type="entry name" value="Znf_hrmn_rcpt"/>
</dbReference>
<keyword evidence="7" id="KW-0675">Receptor</keyword>
<evidence type="ECO:0000256" key="7">
    <source>
        <dbReference type="ARBA" id="ARBA00023170"/>
    </source>
</evidence>
<dbReference type="InterPro" id="IPR002857">
    <property type="entry name" value="Znf_CXXC"/>
</dbReference>
<keyword evidence="6" id="KW-0804">Transcription</keyword>
<sequence>MCQPQAGRAARPRSALPGGDGPRDVKGKKKKSVGSPRKKSGKRSPTERAEEACITLEEAGLVTRRKVSIVEMAIKEVQETSEIGENVPVVTRRRGAGGGDSAPSKVVCEGPSGGKEVTASTRRRTSNVELPAKEVSENLESSTDLPVVTRRRVSGVETTVRDVVKEGGAENSKDAPMVTRRRGHSLEGVVKEVQEGSESVFGGGERTSEKKDMPPQPVSKENVEMVVHSEQPVEESSAALQGMRMAVVPSRPVARKQTARRVSRPSSTVKTALAKKLLARAKAKKTVNSLPVVGEKSPKRFVLPSMSVRSSRIIKPNKRLFADITEMCTASSSLESSVGGEMADHASMPSKRLVKLTRKGRGAHTQFLSLPRSRAQSTDSLSSTEGGVGRDRMRRTISLYTESITGPSKAQVGRPPKRLLRRIDPPQQEVEAELPDSPQRCDPKESRVMEKIGKLLRSPWDDRLKQSSKVGRGEEEGMPASAFGASSSMSASAISRNILRKARLNLNKITLQKIRNPVSLQRLIPASDEGVEGKCAVCDSEEGGNSRKFGVIVCEKCNSFISNSSDGSREVYECKDSKAECQVQELVEGRCNACWLGRILLICSMPNLLHDRLRKRLPNILKEQIPTSLARCMSGGNLPVVSEKDAELATHTKRLPLDPGGGGAFGSVMDLPGGWKRKTGSEVIVISPSGEKFKSIQKLEEFLKKQGITTDARVLFGNSSPAVVRSNEPKSRPSPPTNNSSRGKVVMTTLPGGWVRRIKWRSAGDRFDTYVYSPDGRTFRSRRELSAYFQLIGKVDDIHKYFPVVTGHSDASIPSSSDTTGSSSTERLSSSEPCSEISSDDKSPEASECETETPQSRMRNLSRTAKEKMKFARLKQAKVMNHKEGHLRSKSVSSLQSVKSVNKKSEMQMEVNLSAEAKAAEKKYKKPKIVARSRSLSLGRKKGDASLTDTTESESENRNSGKGFTKTFSKRPKNKPKAVVSCLSPTNKSLSAGSNNTSEDSEKITRPSASIASPEETVESEVQKLEEVKDDTAVFIKPDDVPKENQSEKGKIVLKIQKKSIEPVDRRRRHKSKKDKRKKVFSEEESVSLSKEQVAQSGAEAVQNMTAEKVLAQLSSTSKSSEDAKEKIFSMNLEDQEKDLVGGESDIPTGMDVSDDSKFSSPMASESEPIHETIKVPEAKPKSKPKKPSSYQTSHFGGGWSRKIKWNEKGEGKVALLHSPDGQTFRSRIELLAYFKKAGKSKGNLDYYFPPVLKREDYNEQLEKKQMKATAAEVAVALGTSTSGQSSEVSEFSDSEIPKTSEDSCVSGEECTKRNVTKIVKCYRKPGGHSTLKSIPENVGEDSAVSQIICGKASSGSSLSEEAWKHGSQLGKMSRKDAFVAGTDSKHTVKSESEEMDGTHPEVGGPRVKHVCRSQAQVLGIPRAVFPSPGKDEDKVPIKVIVPSSKSDKKRKIVTVTTTASGKVLRKTQWCNKCLGCTTPNCRKCVNCLDMKKYGGPGTKKKPCIMRKCHNPRLSIKSAISQEGTAKVPVQMTATNTSTATFKEVRKVPPTIIKVQEEKAPPVDTSGDPVLKGFQQEKAVFVPRQMTRSQPDQKDRGDIAAGKQFVPGTLVNIDYWQGYDADEMMLTGYPVITASSQHPQVLCFRCGSLGKEQ</sequence>
<feature type="compositionally biased region" description="Polar residues" evidence="10">
    <location>
        <begin position="983"/>
        <end position="998"/>
    </location>
</feature>
<keyword evidence="5" id="KW-0238">DNA-binding</keyword>
<dbReference type="OrthoDB" id="6356599at2759"/>
<reference evidence="14 15" key="1">
    <citation type="submission" date="2018-04" db="EMBL/GenBank/DDBJ databases">
        <authorList>
            <person name="Zhang X."/>
            <person name="Yuan J."/>
            <person name="Li F."/>
            <person name="Xiang J."/>
        </authorList>
    </citation>
    <scope>NUCLEOTIDE SEQUENCE [LARGE SCALE GENOMIC DNA]</scope>
    <source>
        <tissue evidence="14">Muscle</tissue>
    </source>
</reference>
<evidence type="ECO:0000313" key="14">
    <source>
        <dbReference type="EMBL" id="ROT66669.1"/>
    </source>
</evidence>
<keyword evidence="1" id="KW-0479">Metal-binding</keyword>
<feature type="region of interest" description="Disordered" evidence="10">
    <location>
        <begin position="94"/>
        <end position="125"/>
    </location>
</feature>
<comment type="caution">
    <text evidence="14">The sequence shown here is derived from an EMBL/GenBank/DDBJ whole genome shotgun (WGS) entry which is preliminary data.</text>
</comment>
<feature type="compositionally biased region" description="Polar residues" evidence="10">
    <location>
        <begin position="374"/>
        <end position="385"/>
    </location>
</feature>
<feature type="region of interest" description="Disordered" evidence="10">
    <location>
        <begin position="807"/>
        <end position="864"/>
    </location>
</feature>
<feature type="region of interest" description="Disordered" evidence="10">
    <location>
        <begin position="881"/>
        <end position="1093"/>
    </location>
</feature>
<dbReference type="GO" id="GO:0032259">
    <property type="term" value="P:methylation"/>
    <property type="evidence" value="ECO:0007669"/>
    <property type="project" value="UniProtKB-KW"/>
</dbReference>
<protein>
    <submittedName>
        <fullName evidence="14">Putative histone-lysine N-methyltransferase 2A-like</fullName>
    </submittedName>
</protein>
<feature type="region of interest" description="Disordered" evidence="10">
    <location>
        <begin position="358"/>
        <end position="390"/>
    </location>
</feature>
<dbReference type="Pfam" id="PF02008">
    <property type="entry name" value="zf-CXXC"/>
    <property type="match status" value="1"/>
</dbReference>
<dbReference type="GO" id="GO:0043565">
    <property type="term" value="F:sequence-specific DNA binding"/>
    <property type="evidence" value="ECO:0007669"/>
    <property type="project" value="InterPro"/>
</dbReference>
<dbReference type="SUPFAM" id="SSF54171">
    <property type="entry name" value="DNA-binding domain"/>
    <property type="match status" value="2"/>
</dbReference>
<feature type="compositionally biased region" description="Basic and acidic residues" evidence="10">
    <location>
        <begin position="465"/>
        <end position="475"/>
    </location>
</feature>
<feature type="region of interest" description="Disordered" evidence="10">
    <location>
        <begin position="1386"/>
        <end position="1406"/>
    </location>
</feature>
<dbReference type="STRING" id="6689.A0A423SR65"/>
<dbReference type="GO" id="GO:0008168">
    <property type="term" value="F:methyltransferase activity"/>
    <property type="evidence" value="ECO:0007669"/>
    <property type="project" value="UniProtKB-KW"/>
</dbReference>
<feature type="domain" description="MBD" evidence="11">
    <location>
        <begin position="740"/>
        <end position="809"/>
    </location>
</feature>
<feature type="region of interest" description="Disordered" evidence="10">
    <location>
        <begin position="465"/>
        <end position="484"/>
    </location>
</feature>
<feature type="region of interest" description="Disordered" evidence="10">
    <location>
        <begin position="1114"/>
        <end position="1204"/>
    </location>
</feature>
<dbReference type="Gene3D" id="3.30.50.10">
    <property type="entry name" value="Erythroid Transcription Factor GATA-1, subunit A"/>
    <property type="match status" value="1"/>
</dbReference>
<dbReference type="Gene3D" id="3.30.890.10">
    <property type="entry name" value="Methyl-cpg-binding Protein 2, Chain A"/>
    <property type="match status" value="2"/>
</dbReference>
<feature type="region of interest" description="Disordered" evidence="10">
    <location>
        <begin position="196"/>
        <end position="218"/>
    </location>
</feature>
<dbReference type="PROSITE" id="PS51058">
    <property type="entry name" value="ZF_CXXC"/>
    <property type="match status" value="1"/>
</dbReference>
<feature type="compositionally biased region" description="Basic residues" evidence="10">
    <location>
        <begin position="1066"/>
        <end position="1079"/>
    </location>
</feature>
<feature type="compositionally biased region" description="Basic and acidic residues" evidence="10">
    <location>
        <begin position="1021"/>
        <end position="1051"/>
    </location>
</feature>
<dbReference type="InterPro" id="IPR013088">
    <property type="entry name" value="Znf_NHR/GATA"/>
</dbReference>
<evidence type="ECO:0000259" key="11">
    <source>
        <dbReference type="PROSITE" id="PS50982"/>
    </source>
</evidence>
<evidence type="ECO:0000256" key="8">
    <source>
        <dbReference type="ARBA" id="ARBA00023242"/>
    </source>
</evidence>
<keyword evidence="8" id="KW-0539">Nucleus</keyword>
<feature type="region of interest" description="Disordered" evidence="10">
    <location>
        <begin position="1285"/>
        <end position="1305"/>
    </location>
</feature>
<keyword evidence="15" id="KW-1185">Reference proteome</keyword>
<dbReference type="Proteomes" id="UP000283509">
    <property type="component" value="Unassembled WGS sequence"/>
</dbReference>
<dbReference type="PROSITE" id="PS51030">
    <property type="entry name" value="NUCLEAR_REC_DBD_2"/>
    <property type="match status" value="1"/>
</dbReference>
<dbReference type="GO" id="GO:0003700">
    <property type="term" value="F:DNA-binding transcription factor activity"/>
    <property type="evidence" value="ECO:0007669"/>
    <property type="project" value="InterPro"/>
</dbReference>
<feature type="compositionally biased region" description="Low complexity" evidence="10">
    <location>
        <begin position="812"/>
        <end position="837"/>
    </location>
</feature>
<evidence type="ECO:0000256" key="1">
    <source>
        <dbReference type="ARBA" id="ARBA00022723"/>
    </source>
</evidence>
<dbReference type="EMBL" id="QCYY01002905">
    <property type="protein sequence ID" value="ROT66669.1"/>
    <property type="molecule type" value="Genomic_DNA"/>
</dbReference>
<keyword evidence="14" id="KW-0489">Methyltransferase</keyword>
<evidence type="ECO:0000256" key="3">
    <source>
        <dbReference type="ARBA" id="ARBA00022833"/>
    </source>
</evidence>
<keyword evidence="14" id="KW-0808">Transferase</keyword>
<evidence type="ECO:0000259" key="13">
    <source>
        <dbReference type="PROSITE" id="PS51058"/>
    </source>
</evidence>
<dbReference type="GO" id="GO:0008270">
    <property type="term" value="F:zinc ion binding"/>
    <property type="evidence" value="ECO:0007669"/>
    <property type="project" value="UniProtKB-KW"/>
</dbReference>
<dbReference type="Pfam" id="PF01429">
    <property type="entry name" value="MBD"/>
    <property type="match status" value="1"/>
</dbReference>
<dbReference type="PROSITE" id="PS50982">
    <property type="entry name" value="MBD"/>
    <property type="match status" value="1"/>
</dbReference>
<proteinExistence type="predicted"/>
<evidence type="ECO:0000259" key="12">
    <source>
        <dbReference type="PROSITE" id="PS51030"/>
    </source>
</evidence>